<evidence type="ECO:0000256" key="2">
    <source>
        <dbReference type="SAM" id="Phobius"/>
    </source>
</evidence>
<evidence type="ECO:0000256" key="1">
    <source>
        <dbReference type="SAM" id="Coils"/>
    </source>
</evidence>
<sequence>MAEYQRVIDEIRFQLQSSDCELTDELRQLASSYSAACRSVNQRLRRCGEFLRLGLRTEAIQLAEAEPNLIELVTQLDFPEREAWEELVTMYQLPRMEPLLLDMAEMLNEAYADQEPLAKLLTTHRLMALAKSPLKQRLDVVRRLADLDFHASFWDDDVREMEKARLHEIKLEANAAAAQGDHGRLKSLLSEVQNSQWRNAPPPSYIKSIAEMAGTANEIWARKQIEQLEIELNDAFGALDLARAQQLRDQWDMLVPQAELAPNDPIWDRSGPILDWIRDEEEQQAKQKAYEDAVGRLELALENDRIDLLELERLGHDVNKFNKGLPEPLATRYRNRIASLQFSDTRRRNLIIAGVSLGVLFVIGSIGFLIQRQLQSSEIIAVASTVEQMIDNGQLADARSMVDKHADFPIHESWLAAQKKLGEAEKNEQDRLSQIQGLIASAESTTSHSQAVQHLEQAREIARTSEEKLAIGRLEMKWEEHRQTEVAAREDAFRKQVEKVTNTLEQSDNLLSQIDPTNQDTHKELQQLEQLLEATNQELQQLNSAKAMVGSTSSSQVKLLEARATALNDAHQKLERQSNLFNEMTRLARISAEAVNFEESLRGYDEALKNYASAFPNDPRSSDFQKVATHAQSWNGAMKWQQLWHNWSTIPPQDLPGVVTQTAQCEQFLEDFPEAPSAPVAQSYLTYLNSIRLREESSDGDKSDSAKSQMAALFDNPLLSKVYLFELKNGKKYYLLAPPKKDLTNSSSTDGVNYHPITNYYDALSGNETKGTGKVAFVHEIKTIPTKLAPHAVIGSRVKQTIDNCSLNEWDSYCLGLCRRILSDGEMDPFLKYFLLLRTTELAGEGNAHLKDALAPVIRKFQDDDIDLAVNWMDPDNAAAQTARELAEEAVRKVDLRDFESAWETSKKQTERLAQQVRCPISVVGYLVKDKNGSWKCLTNWKPQGDFQLRVVVSDDTSPHWAPIGSARGNLITLARQPSGPQAMEGQLIFAIPSDSADLAFAN</sequence>
<dbReference type="Proteomes" id="UP000239388">
    <property type="component" value="Unassembled WGS sequence"/>
</dbReference>
<evidence type="ECO:0000313" key="3">
    <source>
        <dbReference type="EMBL" id="PQO28214.1"/>
    </source>
</evidence>
<dbReference type="EMBL" id="PUIB01000025">
    <property type="protein sequence ID" value="PQO28214.1"/>
    <property type="molecule type" value="Genomic_DNA"/>
</dbReference>
<protein>
    <submittedName>
        <fullName evidence="3">Uncharacterized protein</fullName>
    </submittedName>
</protein>
<evidence type="ECO:0000313" key="4">
    <source>
        <dbReference type="Proteomes" id="UP000239388"/>
    </source>
</evidence>
<keyword evidence="2" id="KW-0472">Membrane</keyword>
<comment type="caution">
    <text evidence="3">The sequence shown here is derived from an EMBL/GenBank/DDBJ whole genome shotgun (WGS) entry which is preliminary data.</text>
</comment>
<gene>
    <name evidence="3" type="ORF">C5Y98_25275</name>
</gene>
<keyword evidence="2" id="KW-0812">Transmembrane</keyword>
<feature type="coiled-coil region" evidence="1">
    <location>
        <begin position="518"/>
        <end position="577"/>
    </location>
</feature>
<feature type="transmembrane region" description="Helical" evidence="2">
    <location>
        <begin position="350"/>
        <end position="370"/>
    </location>
</feature>
<proteinExistence type="predicted"/>
<keyword evidence="1" id="KW-0175">Coiled coil</keyword>
<keyword evidence="2" id="KW-1133">Transmembrane helix</keyword>
<name>A0A2S8F8F0_9BACT</name>
<dbReference type="AlphaFoldDB" id="A0A2S8F8F0"/>
<accession>A0A2S8F8F0</accession>
<reference evidence="3 4" key="1">
    <citation type="submission" date="2018-02" db="EMBL/GenBank/DDBJ databases">
        <title>Comparative genomes isolates from brazilian mangrove.</title>
        <authorList>
            <person name="Araujo J.E."/>
            <person name="Taketani R.G."/>
            <person name="Silva M.C.P."/>
            <person name="Loureco M.V."/>
            <person name="Andreote F.D."/>
        </authorList>
    </citation>
    <scope>NUCLEOTIDE SEQUENCE [LARGE SCALE GENOMIC DNA]</scope>
    <source>
        <strain evidence="3 4">NAP PRIS-MGV</strain>
    </source>
</reference>
<organism evidence="3 4">
    <name type="scientific">Blastopirellula marina</name>
    <dbReference type="NCBI Taxonomy" id="124"/>
    <lineage>
        <taxon>Bacteria</taxon>
        <taxon>Pseudomonadati</taxon>
        <taxon>Planctomycetota</taxon>
        <taxon>Planctomycetia</taxon>
        <taxon>Pirellulales</taxon>
        <taxon>Pirellulaceae</taxon>
        <taxon>Blastopirellula</taxon>
    </lineage>
</organism>